<evidence type="ECO:0000259" key="1">
    <source>
        <dbReference type="PROSITE" id="PS51781"/>
    </source>
</evidence>
<dbReference type="EMBL" id="BAABLX010000016">
    <property type="protein sequence ID" value="GAA4942848.1"/>
    <property type="molecule type" value="Genomic_DNA"/>
</dbReference>
<organism evidence="2 3">
    <name type="scientific">Halioxenophilus aromaticivorans</name>
    <dbReference type="NCBI Taxonomy" id="1306992"/>
    <lineage>
        <taxon>Bacteria</taxon>
        <taxon>Pseudomonadati</taxon>
        <taxon>Pseudomonadota</taxon>
        <taxon>Gammaproteobacteria</taxon>
        <taxon>Alteromonadales</taxon>
        <taxon>Alteromonadaceae</taxon>
        <taxon>Halioxenophilus</taxon>
    </lineage>
</organism>
<sequence>MLNIEFPASLSALTRSLANLTGIGLLLWAAVVPSVAQAAKEPLMAEITMSYVDVYTGPGKGYPITYALEKGDQVELVKKRTDWVKIKTKRGRTGWVMVADINQNQGINGEQIAFAAPTFESFLNRRYELGFGLGDYGGADAINAYVGWRWTRNISVEAHVVDVVGDFSDAFGYTANIVLQPFPEWRISPFVTLGTGEIKISPDTSLVDTEERTNTVIQAGAGVYGYITSRFVARVQYNNNKLVTDRNENEEIDEWRFALTAFF</sequence>
<dbReference type="Gene3D" id="2.40.160.20">
    <property type="match status" value="1"/>
</dbReference>
<comment type="caution">
    <text evidence="2">The sequence shown here is derived from an EMBL/GenBank/DDBJ whole genome shotgun (WGS) entry which is preliminary data.</text>
</comment>
<evidence type="ECO:0000313" key="2">
    <source>
        <dbReference type="EMBL" id="GAA4942848.1"/>
    </source>
</evidence>
<dbReference type="RefSeq" id="WP_345421550.1">
    <property type="nucleotide sequence ID" value="NZ_AP031496.1"/>
</dbReference>
<dbReference type="SMART" id="SM00287">
    <property type="entry name" value="SH3b"/>
    <property type="match status" value="1"/>
</dbReference>
<protein>
    <recommendedName>
        <fullName evidence="1">SH3b domain-containing protein</fullName>
    </recommendedName>
</protein>
<dbReference type="PROSITE" id="PS51781">
    <property type="entry name" value="SH3B"/>
    <property type="match status" value="1"/>
</dbReference>
<proteinExistence type="predicted"/>
<dbReference type="Proteomes" id="UP001409585">
    <property type="component" value="Unassembled WGS sequence"/>
</dbReference>
<name>A0AAV3U2W1_9ALTE</name>
<dbReference type="Gene3D" id="2.30.30.40">
    <property type="entry name" value="SH3 Domains"/>
    <property type="match status" value="1"/>
</dbReference>
<dbReference type="InterPro" id="IPR011250">
    <property type="entry name" value="OMP/PagP_B-barrel"/>
</dbReference>
<dbReference type="Pfam" id="PF08239">
    <property type="entry name" value="SH3_3"/>
    <property type="match status" value="1"/>
</dbReference>
<dbReference type="SUPFAM" id="SSF56925">
    <property type="entry name" value="OMPA-like"/>
    <property type="match status" value="1"/>
</dbReference>
<keyword evidence="3" id="KW-1185">Reference proteome</keyword>
<gene>
    <name evidence="2" type="ORF">GCM10025791_21830</name>
</gene>
<feature type="domain" description="SH3b" evidence="1">
    <location>
        <begin position="42"/>
        <end position="105"/>
    </location>
</feature>
<dbReference type="AlphaFoldDB" id="A0AAV3U2W1"/>
<reference evidence="3" key="1">
    <citation type="journal article" date="2019" name="Int. J. Syst. Evol. Microbiol.">
        <title>The Global Catalogue of Microorganisms (GCM) 10K type strain sequencing project: providing services to taxonomists for standard genome sequencing and annotation.</title>
        <authorList>
            <consortium name="The Broad Institute Genomics Platform"/>
            <consortium name="The Broad Institute Genome Sequencing Center for Infectious Disease"/>
            <person name="Wu L."/>
            <person name="Ma J."/>
        </authorList>
    </citation>
    <scope>NUCLEOTIDE SEQUENCE [LARGE SCALE GENOMIC DNA]</scope>
    <source>
        <strain evidence="3">JCM 19134</strain>
    </source>
</reference>
<dbReference type="InterPro" id="IPR003646">
    <property type="entry name" value="SH3-like_bac-type"/>
</dbReference>
<accession>A0AAV3U2W1</accession>
<evidence type="ECO:0000313" key="3">
    <source>
        <dbReference type="Proteomes" id="UP001409585"/>
    </source>
</evidence>